<dbReference type="EMBL" id="MHWB01000011">
    <property type="protein sequence ID" value="OHB01592.1"/>
    <property type="molecule type" value="Genomic_DNA"/>
</dbReference>
<evidence type="ECO:0000256" key="1">
    <source>
        <dbReference type="SAM" id="Phobius"/>
    </source>
</evidence>
<proteinExistence type="predicted"/>
<dbReference type="InterPro" id="IPR007813">
    <property type="entry name" value="PilN"/>
</dbReference>
<comment type="caution">
    <text evidence="2">The sequence shown here is derived from an EMBL/GenBank/DDBJ whole genome shotgun (WGS) entry which is preliminary data.</text>
</comment>
<dbReference type="Pfam" id="PF05137">
    <property type="entry name" value="PilN"/>
    <property type="match status" value="1"/>
</dbReference>
<feature type="transmembrane region" description="Helical" evidence="1">
    <location>
        <begin position="20"/>
        <end position="46"/>
    </location>
</feature>
<protein>
    <submittedName>
        <fullName evidence="2">Uncharacterized protein</fullName>
    </submittedName>
</protein>
<keyword evidence="1" id="KW-0472">Membrane</keyword>
<sequence length="181" mass="19749">MNILPKTEKENLKKGLKLRFIVASSLLLAASFLIGFIMLSPAYFLASGYFTKESSLNYFLKSEDDVSIKKILDLPGEIGLKLNFFQSNTGDLSVADNLSQIVAFLPSGVRLNSISLSKNQTSKEKGSTTVLISGVASNRDSLVTFSTLLKESKLFADVLVPVSSLTKDKNLPFSMNISIEN</sequence>
<dbReference type="Proteomes" id="UP000177707">
    <property type="component" value="Unassembled WGS sequence"/>
</dbReference>
<evidence type="ECO:0000313" key="3">
    <source>
        <dbReference type="Proteomes" id="UP000177707"/>
    </source>
</evidence>
<dbReference type="STRING" id="1802758.A3A96_02890"/>
<evidence type="ECO:0000313" key="2">
    <source>
        <dbReference type="EMBL" id="OHB01592.1"/>
    </source>
</evidence>
<accession>A0A1G2TYE4</accession>
<name>A0A1G2TYE4_9BACT</name>
<gene>
    <name evidence="2" type="ORF">A3A96_02890</name>
</gene>
<reference evidence="2 3" key="1">
    <citation type="journal article" date="2016" name="Nat. Commun.">
        <title>Thousands of microbial genomes shed light on interconnected biogeochemical processes in an aquifer system.</title>
        <authorList>
            <person name="Anantharaman K."/>
            <person name="Brown C.T."/>
            <person name="Hug L.A."/>
            <person name="Sharon I."/>
            <person name="Castelle C.J."/>
            <person name="Probst A.J."/>
            <person name="Thomas B.C."/>
            <person name="Singh A."/>
            <person name="Wilkins M.J."/>
            <person name="Karaoz U."/>
            <person name="Brodie E.L."/>
            <person name="Williams K.H."/>
            <person name="Hubbard S.S."/>
            <person name="Banfield J.F."/>
        </authorList>
    </citation>
    <scope>NUCLEOTIDE SEQUENCE [LARGE SCALE GENOMIC DNA]</scope>
</reference>
<keyword evidence="1" id="KW-0812">Transmembrane</keyword>
<organism evidence="2 3">
    <name type="scientific">Candidatus Zambryskibacteria bacterium RIFCSPLOWO2_01_FULL_39_39</name>
    <dbReference type="NCBI Taxonomy" id="1802758"/>
    <lineage>
        <taxon>Bacteria</taxon>
        <taxon>Candidatus Zambryskiibacteriota</taxon>
    </lineage>
</organism>
<keyword evidence="1" id="KW-1133">Transmembrane helix</keyword>
<dbReference type="AlphaFoldDB" id="A0A1G2TYE4"/>